<dbReference type="PANTHER" id="PTHR37464:SF1">
    <property type="entry name" value="BLL2463 PROTEIN"/>
    <property type="match status" value="1"/>
</dbReference>
<evidence type="ECO:0000259" key="2">
    <source>
        <dbReference type="Pfam" id="PF07584"/>
    </source>
</evidence>
<evidence type="ECO:0000313" key="4">
    <source>
        <dbReference type="Proteomes" id="UP000238322"/>
    </source>
</evidence>
<dbReference type="Proteomes" id="UP000238322">
    <property type="component" value="Unassembled WGS sequence"/>
</dbReference>
<dbReference type="Pfam" id="PF07584">
    <property type="entry name" value="BatA"/>
    <property type="match status" value="1"/>
</dbReference>
<dbReference type="SUPFAM" id="SSF53300">
    <property type="entry name" value="vWA-like"/>
    <property type="match status" value="1"/>
</dbReference>
<dbReference type="InterPro" id="IPR011933">
    <property type="entry name" value="Double_TM_dom"/>
</dbReference>
<dbReference type="InterPro" id="IPR024163">
    <property type="entry name" value="Aerotolerance_reg_N"/>
</dbReference>
<organism evidence="3 4">
    <name type="scientific">Blastopirellula marina</name>
    <dbReference type="NCBI Taxonomy" id="124"/>
    <lineage>
        <taxon>Bacteria</taxon>
        <taxon>Pseudomonadati</taxon>
        <taxon>Planctomycetota</taxon>
        <taxon>Planctomycetia</taxon>
        <taxon>Pirellulales</taxon>
        <taxon>Pirellulaceae</taxon>
        <taxon>Blastopirellula</taxon>
    </lineage>
</organism>
<protein>
    <recommendedName>
        <fullName evidence="2">Aerotolerance regulator N-terminal domain-containing protein</fullName>
    </recommendedName>
</protein>
<feature type="transmembrane region" description="Helical" evidence="1">
    <location>
        <begin position="6"/>
        <end position="24"/>
    </location>
</feature>
<dbReference type="RefSeq" id="WP_105329762.1">
    <property type="nucleotide sequence ID" value="NZ_PUHY01000010.1"/>
</dbReference>
<proteinExistence type="predicted"/>
<sequence>MLFVYSALAWGFALISLPVLIQLINMMRHRRVKWAAMDFLMQSHRRMKHWVMIRQLLLLLTRMAAIALIVAMLAGLITTQTWSNMLADRVTHHLILLDDTFSMRERLGGDTAFDAGIQTTNRLIEQLAEQDQPQRISVMLYSDILRDGPDQAAPNQATRMRVDMDSTSITRLQELLTNLTPTEQTIPLAEVLQRGSEIASQFDQTEVAKVYVVSDFREKDWGAEAAVRDPLARVEERSVEMNWINCARLPQDNLAITDVSIGSGTIVPGVPTIVKVSVRNFGQQAAVDVRLQVDLFGSTTGRTDISQAGQSLERLAEQLPINFDEIPAGDQVTRQTQIIFPAEGSHVLSFHLPDDALPLDNTRFAAVDVQPTIPVLIVDGDPKLTNAFYLQSVFNPAPNVSTGVTPTTSSTSFLTSAELKDLQKFENIFIIDPPQFDERILTTLKEYVEGGGGLVWYLGPDTNEIGLGELANAGLLPTTLQAAEELDQNIPDGPPDFVPGDNPVFRVFAGEKNPFLRRLIVSKYFPVPPEFLSETPEGTQVLGSLRNDQPLVLQQNIGQGKVITFLTSLGPQWNSWATNPSFIVTVLELRNYNSKSRVSGASLPVGSEVAVIAPMSEYRSDVLFYSPGFIAPGTSQLPTVRSERVEFAALGGTLDGKAVLSGVDDVTGKFLTGQAGVYEAWLTKVDGSNEVRRSTLVPDVPESDLLGMNETNLRQLYPSVQFNYFSASAWQYDNAAQQGTNWQSILLALVIGALLLEQVLAYYASYHPATPGGTAA</sequence>
<feature type="domain" description="Aerotolerance regulator N-terminal" evidence="2">
    <location>
        <begin position="1"/>
        <end position="75"/>
    </location>
</feature>
<evidence type="ECO:0000256" key="1">
    <source>
        <dbReference type="SAM" id="Phobius"/>
    </source>
</evidence>
<comment type="caution">
    <text evidence="3">The sequence shown here is derived from an EMBL/GenBank/DDBJ whole genome shotgun (WGS) entry which is preliminary data.</text>
</comment>
<gene>
    <name evidence="3" type="ORF">C5Y83_11100</name>
</gene>
<dbReference type="OrthoDB" id="237862at2"/>
<keyword evidence="1" id="KW-0472">Membrane</keyword>
<reference evidence="3 4" key="1">
    <citation type="submission" date="2018-02" db="EMBL/GenBank/DDBJ databases">
        <title>Comparative genomes isolates from brazilian mangrove.</title>
        <authorList>
            <person name="Araujo J.E."/>
            <person name="Taketani R.G."/>
            <person name="Silva M.C.P."/>
            <person name="Loureco M.V."/>
            <person name="Andreote F.D."/>
        </authorList>
    </citation>
    <scope>NUCLEOTIDE SEQUENCE [LARGE SCALE GENOMIC DNA]</scope>
    <source>
        <strain evidence="3 4">Hex-1 MGV</strain>
    </source>
</reference>
<dbReference type="AlphaFoldDB" id="A0A2S8FPH7"/>
<dbReference type="Gene3D" id="3.40.50.880">
    <property type="match status" value="1"/>
</dbReference>
<dbReference type="PANTHER" id="PTHR37464">
    <property type="entry name" value="BLL2463 PROTEIN"/>
    <property type="match status" value="1"/>
</dbReference>
<keyword evidence="1" id="KW-0812">Transmembrane</keyword>
<feature type="transmembrane region" description="Helical" evidence="1">
    <location>
        <begin position="56"/>
        <end position="77"/>
    </location>
</feature>
<dbReference type="InterPro" id="IPR029062">
    <property type="entry name" value="Class_I_gatase-like"/>
</dbReference>
<dbReference type="SUPFAM" id="SSF52317">
    <property type="entry name" value="Class I glutamine amidotransferase-like"/>
    <property type="match status" value="1"/>
</dbReference>
<evidence type="ECO:0000313" key="3">
    <source>
        <dbReference type="EMBL" id="PQO34085.1"/>
    </source>
</evidence>
<dbReference type="EMBL" id="PUHY01000010">
    <property type="protein sequence ID" value="PQO34085.1"/>
    <property type="molecule type" value="Genomic_DNA"/>
</dbReference>
<keyword evidence="1" id="KW-1133">Transmembrane helix</keyword>
<name>A0A2S8FPH7_9BACT</name>
<dbReference type="InterPro" id="IPR036465">
    <property type="entry name" value="vWFA_dom_sf"/>
</dbReference>
<accession>A0A2S8FPH7</accession>
<dbReference type="NCBIfam" id="TIGR02226">
    <property type="entry name" value="two_anch"/>
    <property type="match status" value="1"/>
</dbReference>